<dbReference type="EMBL" id="CP068224">
    <property type="protein sequence ID" value="QQT51515.1"/>
    <property type="molecule type" value="Genomic_DNA"/>
</dbReference>
<evidence type="ECO:0000256" key="1">
    <source>
        <dbReference type="SAM" id="MobiDB-lite"/>
    </source>
</evidence>
<evidence type="ECO:0000313" key="2">
    <source>
        <dbReference type="EMBL" id="QQT51515.1"/>
    </source>
</evidence>
<name>A0ABX7CJU6_SPHMU</name>
<dbReference type="Gene3D" id="3.40.50.300">
    <property type="entry name" value="P-loop containing nucleotide triphosphate hydrolases"/>
    <property type="match status" value="1"/>
</dbReference>
<dbReference type="Proteomes" id="UP000595498">
    <property type="component" value="Chromosome"/>
</dbReference>
<organism evidence="2 3">
    <name type="scientific">Sphingobacterium multivorum</name>
    <dbReference type="NCBI Taxonomy" id="28454"/>
    <lineage>
        <taxon>Bacteria</taxon>
        <taxon>Pseudomonadati</taxon>
        <taxon>Bacteroidota</taxon>
        <taxon>Sphingobacteriia</taxon>
        <taxon>Sphingobacteriales</taxon>
        <taxon>Sphingobacteriaceae</taxon>
        <taxon>Sphingobacterium</taxon>
    </lineage>
</organism>
<protein>
    <submittedName>
        <fullName evidence="2">Uncharacterized protein</fullName>
    </submittedName>
</protein>
<dbReference type="PANTHER" id="PTHR43394">
    <property type="entry name" value="ATP-DEPENDENT PERMEASE MDL1, MITOCHONDRIAL"/>
    <property type="match status" value="1"/>
</dbReference>
<dbReference type="InterPro" id="IPR027417">
    <property type="entry name" value="P-loop_NTPase"/>
</dbReference>
<keyword evidence="3" id="KW-1185">Reference proteome</keyword>
<evidence type="ECO:0000313" key="3">
    <source>
        <dbReference type="Proteomes" id="UP000595498"/>
    </source>
</evidence>
<accession>A0ABX7CJU6</accession>
<proteinExistence type="predicted"/>
<dbReference type="InterPro" id="IPR039421">
    <property type="entry name" value="Type_1_exporter"/>
</dbReference>
<sequence length="114" mass="13064">MKFNITLLDEKDINLAKLQESIRIACLEEFVDDLPMGLNSKIGNVGLQISGGQKQGILIARAIYKDYKESNTLQSQRIFQEQDGNSYSTQVKYGKKRRSDNCTGIRENYRKRQS</sequence>
<feature type="region of interest" description="Disordered" evidence="1">
    <location>
        <begin position="89"/>
        <end position="114"/>
    </location>
</feature>
<reference evidence="2 3" key="1">
    <citation type="submission" date="2021-01" db="EMBL/GenBank/DDBJ databases">
        <title>FDA dAtabase for Regulatory Grade micrObial Sequences (FDA-ARGOS): Supporting development and validation of Infectious Disease Dx tests.</title>
        <authorList>
            <person name="Sproer C."/>
            <person name="Gronow S."/>
            <person name="Severitt S."/>
            <person name="Schroder I."/>
            <person name="Tallon L."/>
            <person name="Sadzewicz L."/>
            <person name="Zhao X."/>
            <person name="Boylan J."/>
            <person name="Ott S."/>
            <person name="Bowen H."/>
            <person name="Vavikolanu K."/>
            <person name="Mehta A."/>
            <person name="Aluvathingal J."/>
            <person name="Nadendla S."/>
            <person name="Lowell S."/>
            <person name="Myers T."/>
            <person name="Yan Y."/>
            <person name="Sichtig H."/>
        </authorList>
    </citation>
    <scope>NUCLEOTIDE SEQUENCE [LARGE SCALE GENOMIC DNA]</scope>
    <source>
        <strain evidence="2 3">FDAARGOS_1141</strain>
    </source>
</reference>
<gene>
    <name evidence="2" type="ORF">I6I98_14555</name>
</gene>
<dbReference type="SUPFAM" id="SSF52540">
    <property type="entry name" value="P-loop containing nucleoside triphosphate hydrolases"/>
    <property type="match status" value="1"/>
</dbReference>